<reference evidence="3" key="2">
    <citation type="submission" date="2023-01" db="EMBL/GenBank/DDBJ databases">
        <authorList>
            <person name="Sun Q."/>
            <person name="Evtushenko L."/>
        </authorList>
    </citation>
    <scope>NUCLEOTIDE SEQUENCE</scope>
    <source>
        <strain evidence="3">VKM Ac-1940</strain>
    </source>
</reference>
<feature type="compositionally biased region" description="Basic and acidic residues" evidence="1">
    <location>
        <begin position="282"/>
        <end position="296"/>
    </location>
</feature>
<evidence type="ECO:0000256" key="1">
    <source>
        <dbReference type="SAM" id="MobiDB-lite"/>
    </source>
</evidence>
<sequence>MDPIWSAVAEFWWIGPSVIGAGALGWIGLRGQRTAKARRLAYDASLEALRTARRDALAARASVRVARAELTRTQAERAAGRASGADVEAARRDLDIAQRETRAATATMRARRASVSADRVAIRRRGADPAQFPLAQLMAADDALSARFLEYETDPARLLAFPAMTDVRVPATAAFHAELRATRALRPSSPNARITPAQFSAYRDGVARLSRALDAAEAEAWRRARADGSAPAGPGPDTAATAPWLSSAQEIAQNLTQTILTRGAEALARATAPRAPEQAPRAGDRGAPGDDADGHRSTGPQREASAQGATHTPHAPQPAPEGPTRAPDPSAATPPAWPIPSRKSRPDRS</sequence>
<dbReference type="AlphaFoldDB" id="A0A9W6HLM5"/>
<feature type="transmembrane region" description="Helical" evidence="2">
    <location>
        <begin position="12"/>
        <end position="29"/>
    </location>
</feature>
<protein>
    <submittedName>
        <fullName evidence="3">Uncharacterized protein</fullName>
    </submittedName>
</protein>
<keyword evidence="2" id="KW-1133">Transmembrane helix</keyword>
<dbReference type="EMBL" id="BSER01000004">
    <property type="protein sequence ID" value="GLJ94798.1"/>
    <property type="molecule type" value="Genomic_DNA"/>
</dbReference>
<dbReference type="RefSeq" id="WP_204962391.1">
    <property type="nucleotide sequence ID" value="NZ_BAAAUR010000003.1"/>
</dbReference>
<organism evidence="3 4">
    <name type="scientific">Microbacterium dextranolyticum</name>
    <dbReference type="NCBI Taxonomy" id="36806"/>
    <lineage>
        <taxon>Bacteria</taxon>
        <taxon>Bacillati</taxon>
        <taxon>Actinomycetota</taxon>
        <taxon>Actinomycetes</taxon>
        <taxon>Micrococcales</taxon>
        <taxon>Microbacteriaceae</taxon>
        <taxon>Microbacterium</taxon>
    </lineage>
</organism>
<accession>A0A9W6HLM5</accession>
<evidence type="ECO:0000313" key="4">
    <source>
        <dbReference type="Proteomes" id="UP001142291"/>
    </source>
</evidence>
<comment type="caution">
    <text evidence="3">The sequence shown here is derived from an EMBL/GenBank/DDBJ whole genome shotgun (WGS) entry which is preliminary data.</text>
</comment>
<name>A0A9W6HLM5_9MICO</name>
<dbReference type="Proteomes" id="UP001142291">
    <property type="component" value="Unassembled WGS sequence"/>
</dbReference>
<keyword evidence="2" id="KW-0812">Transmembrane</keyword>
<proteinExistence type="predicted"/>
<keyword evidence="2" id="KW-0472">Membrane</keyword>
<gene>
    <name evidence="3" type="ORF">GCM10017591_08600</name>
</gene>
<reference evidence="3" key="1">
    <citation type="journal article" date="2014" name="Int. J. Syst. Evol. Microbiol.">
        <title>Complete genome sequence of Corynebacterium casei LMG S-19264T (=DSM 44701T), isolated from a smear-ripened cheese.</title>
        <authorList>
            <consortium name="US DOE Joint Genome Institute (JGI-PGF)"/>
            <person name="Walter F."/>
            <person name="Albersmeier A."/>
            <person name="Kalinowski J."/>
            <person name="Ruckert C."/>
        </authorList>
    </citation>
    <scope>NUCLEOTIDE SEQUENCE</scope>
    <source>
        <strain evidence="3">VKM Ac-1940</strain>
    </source>
</reference>
<keyword evidence="4" id="KW-1185">Reference proteome</keyword>
<feature type="region of interest" description="Disordered" evidence="1">
    <location>
        <begin position="268"/>
        <end position="349"/>
    </location>
</feature>
<evidence type="ECO:0000256" key="2">
    <source>
        <dbReference type="SAM" id="Phobius"/>
    </source>
</evidence>
<evidence type="ECO:0000313" key="3">
    <source>
        <dbReference type="EMBL" id="GLJ94798.1"/>
    </source>
</evidence>
<feature type="compositionally biased region" description="Low complexity" evidence="1">
    <location>
        <begin position="268"/>
        <end position="281"/>
    </location>
</feature>